<proteinExistence type="predicted"/>
<evidence type="ECO:0000313" key="7">
    <source>
        <dbReference type="Proteomes" id="UP000574276"/>
    </source>
</evidence>
<keyword evidence="1" id="KW-0805">Transcription regulation</keyword>
<dbReference type="Pfam" id="PF13545">
    <property type="entry name" value="HTH_Crp_2"/>
    <property type="match status" value="1"/>
</dbReference>
<dbReference type="EMBL" id="JACEGA010000001">
    <property type="protein sequence ID" value="MBB2181425.1"/>
    <property type="molecule type" value="Genomic_DNA"/>
</dbReference>
<dbReference type="Pfam" id="PF00027">
    <property type="entry name" value="cNMP_binding"/>
    <property type="match status" value="1"/>
</dbReference>
<keyword evidence="3" id="KW-0804">Transcription</keyword>
<feature type="domain" description="HTH crp-type" evidence="5">
    <location>
        <begin position="154"/>
        <end position="222"/>
    </location>
</feature>
<dbReference type="GO" id="GO:0006355">
    <property type="term" value="P:regulation of DNA-templated transcription"/>
    <property type="evidence" value="ECO:0007669"/>
    <property type="project" value="InterPro"/>
</dbReference>
<dbReference type="PROSITE" id="PS50042">
    <property type="entry name" value="CNMP_BINDING_3"/>
    <property type="match status" value="1"/>
</dbReference>
<keyword evidence="2" id="KW-0238">DNA-binding</keyword>
<reference evidence="6 7" key="1">
    <citation type="submission" date="2020-07" db="EMBL/GenBank/DDBJ databases">
        <title>Characterization and genome sequencing of isolate MD1, a novel member within the family Lachnospiraceae.</title>
        <authorList>
            <person name="Rettenmaier R."/>
            <person name="Di Bello L."/>
            <person name="Zinser C."/>
            <person name="Scheitz K."/>
            <person name="Liebl W."/>
            <person name="Zverlov V."/>
        </authorList>
    </citation>
    <scope>NUCLEOTIDE SEQUENCE [LARGE SCALE GENOMIC DNA]</scope>
    <source>
        <strain evidence="6 7">MD1</strain>
    </source>
</reference>
<organism evidence="6 7">
    <name type="scientific">Variimorphobacter saccharofermentans</name>
    <dbReference type="NCBI Taxonomy" id="2755051"/>
    <lineage>
        <taxon>Bacteria</taxon>
        <taxon>Bacillati</taxon>
        <taxon>Bacillota</taxon>
        <taxon>Clostridia</taxon>
        <taxon>Lachnospirales</taxon>
        <taxon>Lachnospiraceae</taxon>
        <taxon>Variimorphobacter</taxon>
    </lineage>
</organism>
<feature type="domain" description="Cyclic nucleotide-binding" evidence="4">
    <location>
        <begin position="13"/>
        <end position="110"/>
    </location>
</feature>
<dbReference type="SUPFAM" id="SSF51206">
    <property type="entry name" value="cAMP-binding domain-like"/>
    <property type="match status" value="1"/>
</dbReference>
<protein>
    <submittedName>
        <fullName evidence="6">Crp/Fnr family transcriptional regulator</fullName>
    </submittedName>
</protein>
<accession>A0A839JUR9</accession>
<dbReference type="InterPro" id="IPR014710">
    <property type="entry name" value="RmlC-like_jellyroll"/>
</dbReference>
<dbReference type="SMART" id="SM00100">
    <property type="entry name" value="cNMP"/>
    <property type="match status" value="1"/>
</dbReference>
<evidence type="ECO:0000259" key="5">
    <source>
        <dbReference type="PROSITE" id="PS51063"/>
    </source>
</evidence>
<dbReference type="AlphaFoldDB" id="A0A839JUR9"/>
<dbReference type="CDD" id="cd00038">
    <property type="entry name" value="CAP_ED"/>
    <property type="match status" value="1"/>
</dbReference>
<gene>
    <name evidence="6" type="ORF">H0486_00755</name>
</gene>
<keyword evidence="7" id="KW-1185">Reference proteome</keyword>
<evidence type="ECO:0000259" key="4">
    <source>
        <dbReference type="PROSITE" id="PS50042"/>
    </source>
</evidence>
<evidence type="ECO:0000256" key="1">
    <source>
        <dbReference type="ARBA" id="ARBA00023015"/>
    </source>
</evidence>
<dbReference type="Proteomes" id="UP000574276">
    <property type="component" value="Unassembled WGS sequence"/>
</dbReference>
<dbReference type="InterPro" id="IPR018490">
    <property type="entry name" value="cNMP-bd_dom_sf"/>
</dbReference>
<dbReference type="InterPro" id="IPR012318">
    <property type="entry name" value="HTH_CRP"/>
</dbReference>
<evidence type="ECO:0000256" key="3">
    <source>
        <dbReference type="ARBA" id="ARBA00023163"/>
    </source>
</evidence>
<evidence type="ECO:0000256" key="2">
    <source>
        <dbReference type="ARBA" id="ARBA00023125"/>
    </source>
</evidence>
<dbReference type="PROSITE" id="PS51063">
    <property type="entry name" value="HTH_CRP_2"/>
    <property type="match status" value="1"/>
</dbReference>
<sequence length="233" mass="26497">MEKYYPIIKKCALFRTIAEDEYAKMMNCMGAQVKGFRSEEYVFLAGDEVSTVGVVLTGVVEIMKENLAGNKHIVAFLEPSDMFAEGIICTKSRISPVTVRVKEDSKILFIPYARIIKSCGNGCNFHITLIQNMMVVLGEKNVNLNRKLELLSLKGMREKIASFLIAESNDRGSSMFQIMLNRTELADYLNVARTSMCRELARMKDEGLIDYYGNSFKLINKKELLECLEKNER</sequence>
<dbReference type="Gene3D" id="2.60.120.10">
    <property type="entry name" value="Jelly Rolls"/>
    <property type="match status" value="1"/>
</dbReference>
<dbReference type="GO" id="GO:0003677">
    <property type="term" value="F:DNA binding"/>
    <property type="evidence" value="ECO:0007669"/>
    <property type="project" value="UniProtKB-KW"/>
</dbReference>
<dbReference type="InterPro" id="IPR036390">
    <property type="entry name" value="WH_DNA-bd_sf"/>
</dbReference>
<evidence type="ECO:0000313" key="6">
    <source>
        <dbReference type="EMBL" id="MBB2181425.1"/>
    </source>
</evidence>
<comment type="caution">
    <text evidence="6">The sequence shown here is derived from an EMBL/GenBank/DDBJ whole genome shotgun (WGS) entry which is preliminary data.</text>
</comment>
<dbReference type="RefSeq" id="WP_228351203.1">
    <property type="nucleotide sequence ID" value="NZ_JACEGA010000001.1"/>
</dbReference>
<dbReference type="SUPFAM" id="SSF46785">
    <property type="entry name" value="Winged helix' DNA-binding domain"/>
    <property type="match status" value="1"/>
</dbReference>
<name>A0A839JUR9_9FIRM</name>
<dbReference type="InterPro" id="IPR000595">
    <property type="entry name" value="cNMP-bd_dom"/>
</dbReference>